<organism evidence="2 3">
    <name type="scientific">Manduca sexta</name>
    <name type="common">Tobacco hawkmoth</name>
    <name type="synonym">Tobacco hornworm</name>
    <dbReference type="NCBI Taxonomy" id="7130"/>
    <lineage>
        <taxon>Eukaryota</taxon>
        <taxon>Metazoa</taxon>
        <taxon>Ecdysozoa</taxon>
        <taxon>Arthropoda</taxon>
        <taxon>Hexapoda</taxon>
        <taxon>Insecta</taxon>
        <taxon>Pterygota</taxon>
        <taxon>Neoptera</taxon>
        <taxon>Endopterygota</taxon>
        <taxon>Lepidoptera</taxon>
        <taxon>Glossata</taxon>
        <taxon>Ditrysia</taxon>
        <taxon>Bombycoidea</taxon>
        <taxon>Sphingidae</taxon>
        <taxon>Sphinginae</taxon>
        <taxon>Sphingini</taxon>
        <taxon>Manduca</taxon>
    </lineage>
</organism>
<dbReference type="EMBL" id="JH668394">
    <property type="protein sequence ID" value="KAG6450807.1"/>
    <property type="molecule type" value="Genomic_DNA"/>
</dbReference>
<evidence type="ECO:0000256" key="1">
    <source>
        <dbReference type="SAM" id="SignalP"/>
    </source>
</evidence>
<comment type="caution">
    <text evidence="2">The sequence shown here is derived from an EMBL/GenBank/DDBJ whole genome shotgun (WGS) entry which is preliminary data.</text>
</comment>
<proteinExistence type="predicted"/>
<dbReference type="InterPro" id="IPR009456">
    <property type="entry name" value="Moricin_fam"/>
</dbReference>
<dbReference type="Pfam" id="PF06451">
    <property type="entry name" value="Moricin"/>
    <property type="match status" value="1"/>
</dbReference>
<reference evidence="2" key="2">
    <citation type="submission" date="2020-12" db="EMBL/GenBank/DDBJ databases">
        <authorList>
            <person name="Kanost M."/>
        </authorList>
    </citation>
    <scope>NUCLEOTIDE SEQUENCE</scope>
</reference>
<name>A0A921Z4N4_MANSE</name>
<sequence length="63" mass="6555">MKLFSLFVVVFAIMALMMGGTAANPKGIGKAIRKGGKVIKHGLGAIGVIGTGHEIYQEAKNRG</sequence>
<gene>
    <name evidence="2" type="ORF">O3G_MSEX006785</name>
</gene>
<dbReference type="Proteomes" id="UP000791440">
    <property type="component" value="Unassembled WGS sequence"/>
</dbReference>
<dbReference type="GO" id="GO:0005576">
    <property type="term" value="C:extracellular region"/>
    <property type="evidence" value="ECO:0007669"/>
    <property type="project" value="InterPro"/>
</dbReference>
<reference evidence="2" key="1">
    <citation type="journal article" date="2016" name="Insect Biochem. Mol. Biol.">
        <title>Multifaceted biological insights from a draft genome sequence of the tobacco hornworm moth, Manduca sexta.</title>
        <authorList>
            <person name="Kanost M.R."/>
            <person name="Arrese E.L."/>
            <person name="Cao X."/>
            <person name="Chen Y.R."/>
            <person name="Chellapilla S."/>
            <person name="Goldsmith M.R."/>
            <person name="Grosse-Wilde E."/>
            <person name="Heckel D.G."/>
            <person name="Herndon N."/>
            <person name="Jiang H."/>
            <person name="Papanicolaou A."/>
            <person name="Qu J."/>
            <person name="Soulages J.L."/>
            <person name="Vogel H."/>
            <person name="Walters J."/>
            <person name="Waterhouse R.M."/>
            <person name="Ahn S.J."/>
            <person name="Almeida F.C."/>
            <person name="An C."/>
            <person name="Aqrawi P."/>
            <person name="Bretschneider A."/>
            <person name="Bryant W.B."/>
            <person name="Bucks S."/>
            <person name="Chao H."/>
            <person name="Chevignon G."/>
            <person name="Christen J.M."/>
            <person name="Clarke D.F."/>
            <person name="Dittmer N.T."/>
            <person name="Ferguson L.C.F."/>
            <person name="Garavelou S."/>
            <person name="Gordon K.H.J."/>
            <person name="Gunaratna R.T."/>
            <person name="Han Y."/>
            <person name="Hauser F."/>
            <person name="He Y."/>
            <person name="Heidel-Fischer H."/>
            <person name="Hirsh A."/>
            <person name="Hu Y."/>
            <person name="Jiang H."/>
            <person name="Kalra D."/>
            <person name="Klinner C."/>
            <person name="Konig C."/>
            <person name="Kovar C."/>
            <person name="Kroll A.R."/>
            <person name="Kuwar S.S."/>
            <person name="Lee S.L."/>
            <person name="Lehman R."/>
            <person name="Li K."/>
            <person name="Li Z."/>
            <person name="Liang H."/>
            <person name="Lovelace S."/>
            <person name="Lu Z."/>
            <person name="Mansfield J.H."/>
            <person name="McCulloch K.J."/>
            <person name="Mathew T."/>
            <person name="Morton B."/>
            <person name="Muzny D.M."/>
            <person name="Neunemann D."/>
            <person name="Ongeri F."/>
            <person name="Pauchet Y."/>
            <person name="Pu L.L."/>
            <person name="Pyrousis I."/>
            <person name="Rao X.J."/>
            <person name="Redding A."/>
            <person name="Roesel C."/>
            <person name="Sanchez-Gracia A."/>
            <person name="Schaack S."/>
            <person name="Shukla A."/>
            <person name="Tetreau G."/>
            <person name="Wang Y."/>
            <person name="Xiong G.H."/>
            <person name="Traut W."/>
            <person name="Walsh T.K."/>
            <person name="Worley K.C."/>
            <person name="Wu D."/>
            <person name="Wu W."/>
            <person name="Wu Y.Q."/>
            <person name="Zhang X."/>
            <person name="Zou Z."/>
            <person name="Zucker H."/>
            <person name="Briscoe A.D."/>
            <person name="Burmester T."/>
            <person name="Clem R.J."/>
            <person name="Feyereisen R."/>
            <person name="Grimmelikhuijzen C.J.P."/>
            <person name="Hamodrakas S.J."/>
            <person name="Hansson B.S."/>
            <person name="Huguet E."/>
            <person name="Jermiin L.S."/>
            <person name="Lan Q."/>
            <person name="Lehman H.K."/>
            <person name="Lorenzen M."/>
            <person name="Merzendorfer H."/>
            <person name="Michalopoulos I."/>
            <person name="Morton D.B."/>
            <person name="Muthukrishnan S."/>
            <person name="Oakeshott J.G."/>
            <person name="Palmer W."/>
            <person name="Park Y."/>
            <person name="Passarelli A.L."/>
            <person name="Rozas J."/>
            <person name="Schwartz L.M."/>
            <person name="Smith W."/>
            <person name="Southgate A."/>
            <person name="Vilcinskas A."/>
            <person name="Vogt R."/>
            <person name="Wang P."/>
            <person name="Werren J."/>
            <person name="Yu X.Q."/>
            <person name="Zhou J.J."/>
            <person name="Brown S.J."/>
            <person name="Scherer S.E."/>
            <person name="Richards S."/>
            <person name="Blissard G.W."/>
        </authorList>
    </citation>
    <scope>NUCLEOTIDE SEQUENCE</scope>
</reference>
<feature type="signal peptide" evidence="1">
    <location>
        <begin position="1"/>
        <end position="23"/>
    </location>
</feature>
<evidence type="ECO:0000313" key="3">
    <source>
        <dbReference type="Proteomes" id="UP000791440"/>
    </source>
</evidence>
<evidence type="ECO:0000313" key="2">
    <source>
        <dbReference type="EMBL" id="KAG6450806.1"/>
    </source>
</evidence>
<accession>A0A921Z4N4</accession>
<protein>
    <submittedName>
        <fullName evidence="2">Uncharacterized protein</fullName>
    </submittedName>
</protein>
<dbReference type="EMBL" id="JH668394">
    <property type="protein sequence ID" value="KAG6450806.1"/>
    <property type="molecule type" value="Genomic_DNA"/>
</dbReference>
<dbReference type="AlphaFoldDB" id="A0A921Z4N4"/>
<dbReference type="GO" id="GO:0042742">
    <property type="term" value="P:defense response to bacterium"/>
    <property type="evidence" value="ECO:0007669"/>
    <property type="project" value="InterPro"/>
</dbReference>
<feature type="chain" id="PRO_5038324459" evidence="1">
    <location>
        <begin position="24"/>
        <end position="63"/>
    </location>
</feature>
<keyword evidence="1" id="KW-0732">Signal</keyword>
<keyword evidence="3" id="KW-1185">Reference proteome</keyword>